<evidence type="ECO:0000256" key="1">
    <source>
        <dbReference type="SAM" id="SignalP"/>
    </source>
</evidence>
<dbReference type="OrthoDB" id="401283at2"/>
<dbReference type="RefSeq" id="WP_100679851.1">
    <property type="nucleotide sequence ID" value="NZ_CP024969.1"/>
</dbReference>
<dbReference type="Proteomes" id="UP000232223">
    <property type="component" value="Chromosome"/>
</dbReference>
<dbReference type="KEGG" id="mtab:MTABA_v1c03790"/>
<organism evidence="2 3">
    <name type="scientific">Mesoplasma tabanidae</name>
    <dbReference type="NCBI Taxonomy" id="219745"/>
    <lineage>
        <taxon>Bacteria</taxon>
        <taxon>Bacillati</taxon>
        <taxon>Mycoplasmatota</taxon>
        <taxon>Mollicutes</taxon>
        <taxon>Entomoplasmatales</taxon>
        <taxon>Entomoplasmataceae</taxon>
        <taxon>Mesoplasma</taxon>
    </lineage>
</organism>
<proteinExistence type="predicted"/>
<feature type="chain" id="PRO_5014707212" description="Lipoprotein" evidence="1">
    <location>
        <begin position="21"/>
        <end position="665"/>
    </location>
</feature>
<evidence type="ECO:0000313" key="3">
    <source>
        <dbReference type="Proteomes" id="UP000232223"/>
    </source>
</evidence>
<sequence length="665" mass="73856">MKKLLLILSSFAVVGTSSMAVISCGNTGPERPDPEEKEKEAIRELIRQFESEVQNKFSTIVSSPMATRATLLDTEASKNGLIFFQQDNLKSIYEQASNGGETNPENSTYADDQAVKFYDVLNSDQKKDLTSNVESLLSPAKAMANLRNAISTSTYSVLIGSFGSKWIDDLKFDYENAEMTYGATGMSGEGFISSINLNFSSTYKYKDAEKATVTKVVRGTIVITVSDNGEIIASINKISNELAGDMLKEANSTVYVDYATLKALEPSLTTQDLLTANTTSYKSAINKYNQNLAKSMTTTVKSKYFTNGTPVVSAIKVNYYNENDIIRQEQTNHLNNTGKIQLNYGHNNWEVWNTFFGKIKTTGSIQIEGNKVSGDETLYAGIDGQWKKTLSEYNSKIISEYTKRTENSINVEKNERTDDLLAMSISSETVTIKGLTISLNNGYTQRLSDVGFTYSIAIDNNATAISETTDSSQSKIFSSYYKGIEEMFNVFHTFYGIQESDIWTSPNASQQQMRNKFKMSGETGVKKSDGTDFNIWDYLKETGAVNGKINANDFTNALSLNTGVEAQQIKEENLIAKMSGITYMNFTYSDYTQIGYRNIRSAYIQDSNYTGQNGTPLMKGLTMQATRESTLKFGISSNLIDFAIGDESTSFDFASLGRYTFIERI</sequence>
<name>A0A2K8P617_9MOLU</name>
<dbReference type="EMBL" id="CP024969">
    <property type="protein sequence ID" value="ATZ21580.1"/>
    <property type="molecule type" value="Genomic_DNA"/>
</dbReference>
<reference evidence="2 3" key="1">
    <citation type="submission" date="2017-11" db="EMBL/GenBank/DDBJ databases">
        <title>Genome sequence of Mesoplasma tabanidae BARC 857 (ATCC 49584).</title>
        <authorList>
            <person name="Lo W.-S."/>
            <person name="Kuo C.-H."/>
        </authorList>
    </citation>
    <scope>NUCLEOTIDE SEQUENCE [LARGE SCALE GENOMIC DNA]</scope>
    <source>
        <strain evidence="2 3">BARC 857</strain>
    </source>
</reference>
<evidence type="ECO:0008006" key="4">
    <source>
        <dbReference type="Google" id="ProtNLM"/>
    </source>
</evidence>
<feature type="signal peptide" evidence="1">
    <location>
        <begin position="1"/>
        <end position="20"/>
    </location>
</feature>
<dbReference type="AlphaFoldDB" id="A0A2K8P617"/>
<gene>
    <name evidence="2" type="ORF">MTABA_v1c03790</name>
</gene>
<keyword evidence="3" id="KW-1185">Reference proteome</keyword>
<evidence type="ECO:0000313" key="2">
    <source>
        <dbReference type="EMBL" id="ATZ21580.1"/>
    </source>
</evidence>
<accession>A0A2K8P617</accession>
<dbReference type="PROSITE" id="PS51257">
    <property type="entry name" value="PROKAR_LIPOPROTEIN"/>
    <property type="match status" value="1"/>
</dbReference>
<protein>
    <recommendedName>
        <fullName evidence="4">Lipoprotein</fullName>
    </recommendedName>
</protein>
<keyword evidence="1" id="KW-0732">Signal</keyword>